<dbReference type="AlphaFoldDB" id="A0A1E7ERZ7"/>
<dbReference type="Pfam" id="PF13589">
    <property type="entry name" value="HATPase_c_3"/>
    <property type="match status" value="1"/>
</dbReference>
<dbReference type="Proteomes" id="UP000095751">
    <property type="component" value="Unassembled WGS sequence"/>
</dbReference>
<evidence type="ECO:0000313" key="9">
    <source>
        <dbReference type="Proteomes" id="UP000095751"/>
    </source>
</evidence>
<feature type="chain" id="PRO_5009192169" description="Histidine kinase/HSP90-like ATPase domain-containing protein" evidence="7">
    <location>
        <begin position="20"/>
        <end position="508"/>
    </location>
</feature>
<dbReference type="Gene3D" id="1.20.120.790">
    <property type="entry name" value="Heat shock protein 90, C-terminal domain"/>
    <property type="match status" value="1"/>
</dbReference>
<gene>
    <name evidence="8" type="ORF">FRACYDRAFT_264526</name>
</gene>
<feature type="binding site" evidence="5">
    <location>
        <position position="160"/>
    </location>
    <ligand>
        <name>ATP</name>
        <dbReference type="ChEBI" id="CHEBI:30616"/>
    </ligand>
</feature>
<dbReference type="PANTHER" id="PTHR11528">
    <property type="entry name" value="HEAT SHOCK PROTEIN 90 FAMILY MEMBER"/>
    <property type="match status" value="1"/>
</dbReference>
<evidence type="ECO:0000256" key="6">
    <source>
        <dbReference type="SAM" id="MobiDB-lite"/>
    </source>
</evidence>
<dbReference type="CDD" id="cd16927">
    <property type="entry name" value="HATPase_Hsp90-like"/>
    <property type="match status" value="1"/>
</dbReference>
<sequence length="508" mass="55327">MKFIASAVLAVAAAKAATAFIPLSSFSTPSSTTTKPAPVGTDLVVVNDNMNNNKYRRSVSFLSSSTETEEAATEEDASAEKFEFTSDVGRVMDLIINSLYSDRDIFLRELISNAADACDKKRFLSITDGEEGDVEAPPAIKIKCDVDTNTVTIEDSGVGMTKDEIINNLGKIAQSGTRAFAQALGDGKSDVNLIGQFGVGFYSAFLVADKVTVVTKSMQDNTKAYKWESEADSSYSISDASPEEIDGTSGTKLILQLKEDASTYLEPSKIEELLQRYSEFIEFPMSVWKEKTDYKQVPDEEANKDLEEEASKKKEELNRENVDVISYLETILTGKVEKVTVSDLLTDSPAALVQGAYGMSPSMQRYMKAQTVASGQELGGLDSMNKVCMEINPNHPIVKDLSRMVKADKTGKEAEDFAKLLFDVAGMTSGYDIEDMSGFAKRVMGLMGSPQAVDETQDAVVESEDKAVEEEKSEEEEKAVGIPDAVVDEEKKGDDDDEEKAVEVEVIA</sequence>
<dbReference type="OrthoDB" id="28737at2759"/>
<evidence type="ECO:0000256" key="4">
    <source>
        <dbReference type="ARBA" id="ARBA00023186"/>
    </source>
</evidence>
<evidence type="ECO:0000256" key="5">
    <source>
        <dbReference type="PIRSR" id="PIRSR002583-1"/>
    </source>
</evidence>
<dbReference type="EMBL" id="KV784379">
    <property type="protein sequence ID" value="OEU08741.1"/>
    <property type="molecule type" value="Genomic_DNA"/>
</dbReference>
<keyword evidence="4" id="KW-0143">Chaperone</keyword>
<dbReference type="SUPFAM" id="SSF55874">
    <property type="entry name" value="ATPase domain of HSP90 chaperone/DNA topoisomerase II/histidine kinase"/>
    <property type="match status" value="1"/>
</dbReference>
<organism evidence="8 9">
    <name type="scientific">Fragilariopsis cylindrus CCMP1102</name>
    <dbReference type="NCBI Taxonomy" id="635003"/>
    <lineage>
        <taxon>Eukaryota</taxon>
        <taxon>Sar</taxon>
        <taxon>Stramenopiles</taxon>
        <taxon>Ochrophyta</taxon>
        <taxon>Bacillariophyta</taxon>
        <taxon>Bacillariophyceae</taxon>
        <taxon>Bacillariophycidae</taxon>
        <taxon>Bacillariales</taxon>
        <taxon>Bacillariaceae</taxon>
        <taxon>Fragilariopsis</taxon>
    </lineage>
</organism>
<dbReference type="InterPro" id="IPR037196">
    <property type="entry name" value="HSP90_C"/>
</dbReference>
<dbReference type="PRINTS" id="PR00775">
    <property type="entry name" value="HEATSHOCK90"/>
</dbReference>
<feature type="binding site" evidence="5">
    <location>
        <position position="109"/>
    </location>
    <ligand>
        <name>ATP</name>
        <dbReference type="ChEBI" id="CHEBI:30616"/>
    </ligand>
</feature>
<dbReference type="GO" id="GO:0016887">
    <property type="term" value="F:ATP hydrolysis activity"/>
    <property type="evidence" value="ECO:0007669"/>
    <property type="project" value="InterPro"/>
</dbReference>
<dbReference type="GO" id="GO:0005524">
    <property type="term" value="F:ATP binding"/>
    <property type="evidence" value="ECO:0007669"/>
    <property type="project" value="UniProtKB-KW"/>
</dbReference>
<dbReference type="Pfam" id="PF00183">
    <property type="entry name" value="HSP90"/>
    <property type="match status" value="1"/>
</dbReference>
<dbReference type="PIRSF" id="PIRSF002583">
    <property type="entry name" value="Hsp90"/>
    <property type="match status" value="1"/>
</dbReference>
<evidence type="ECO:0000256" key="1">
    <source>
        <dbReference type="ARBA" id="ARBA00008239"/>
    </source>
</evidence>
<protein>
    <recommendedName>
        <fullName evidence="10">Histidine kinase/HSP90-like ATPase domain-containing protein</fullName>
    </recommendedName>
</protein>
<evidence type="ECO:0000256" key="3">
    <source>
        <dbReference type="ARBA" id="ARBA00022840"/>
    </source>
</evidence>
<name>A0A1E7ERZ7_9STRA</name>
<keyword evidence="9" id="KW-1185">Reference proteome</keyword>
<accession>A0A1E7ERZ7</accession>
<dbReference type="InterPro" id="IPR019805">
    <property type="entry name" value="Heat_shock_protein_90_CS"/>
</dbReference>
<dbReference type="PROSITE" id="PS00298">
    <property type="entry name" value="HSP90"/>
    <property type="match status" value="1"/>
</dbReference>
<evidence type="ECO:0000313" key="8">
    <source>
        <dbReference type="EMBL" id="OEU08741.1"/>
    </source>
</evidence>
<feature type="binding site" evidence="5">
    <location>
        <begin position="196"/>
        <end position="201"/>
    </location>
    <ligand>
        <name>ATP</name>
        <dbReference type="ChEBI" id="CHEBI:30616"/>
    </ligand>
</feature>
<comment type="similarity">
    <text evidence="1">Belongs to the heat shock protein 90 family.</text>
</comment>
<keyword evidence="7" id="KW-0732">Signal</keyword>
<evidence type="ECO:0008006" key="10">
    <source>
        <dbReference type="Google" id="ProtNLM"/>
    </source>
</evidence>
<dbReference type="GO" id="GO:0140662">
    <property type="term" value="F:ATP-dependent protein folding chaperone"/>
    <property type="evidence" value="ECO:0007669"/>
    <property type="project" value="InterPro"/>
</dbReference>
<feature type="binding site" evidence="5">
    <location>
        <position position="251"/>
    </location>
    <ligand>
        <name>ATP</name>
        <dbReference type="ChEBI" id="CHEBI:30616"/>
    </ligand>
</feature>
<dbReference type="InParanoid" id="A0A1E7ERZ7"/>
<keyword evidence="2 5" id="KW-0547">Nucleotide-binding</keyword>
<dbReference type="KEGG" id="fcy:FRACYDRAFT_264526"/>
<feature type="signal peptide" evidence="7">
    <location>
        <begin position="1"/>
        <end position="19"/>
    </location>
</feature>
<dbReference type="FunFam" id="3.30.565.10:FF:000005">
    <property type="entry name" value="Heat shock protein 90"/>
    <property type="match status" value="1"/>
</dbReference>
<feature type="binding site" evidence="5">
    <location>
        <position position="168"/>
    </location>
    <ligand>
        <name>ATP</name>
        <dbReference type="ChEBI" id="CHEBI:30616"/>
    </ligand>
</feature>
<feature type="binding site" evidence="5">
    <location>
        <position position="113"/>
    </location>
    <ligand>
        <name>ATP</name>
        <dbReference type="ChEBI" id="CHEBI:30616"/>
    </ligand>
</feature>
<dbReference type="InterPro" id="IPR001404">
    <property type="entry name" value="Hsp90_fam"/>
</dbReference>
<feature type="binding site" evidence="5">
    <location>
        <begin position="175"/>
        <end position="176"/>
    </location>
    <ligand>
        <name>ATP</name>
        <dbReference type="ChEBI" id="CHEBI:30616"/>
    </ligand>
</feature>
<dbReference type="GO" id="GO:0051082">
    <property type="term" value="F:unfolded protein binding"/>
    <property type="evidence" value="ECO:0007669"/>
    <property type="project" value="InterPro"/>
</dbReference>
<dbReference type="Gene3D" id="3.30.565.10">
    <property type="entry name" value="Histidine kinase-like ATPase, C-terminal domain"/>
    <property type="match status" value="1"/>
</dbReference>
<evidence type="ECO:0000256" key="7">
    <source>
        <dbReference type="SAM" id="SignalP"/>
    </source>
</evidence>
<dbReference type="InterPro" id="IPR020575">
    <property type="entry name" value="Hsp90_N"/>
</dbReference>
<feature type="binding site" evidence="5">
    <location>
        <position position="155"/>
    </location>
    <ligand>
        <name>ATP</name>
        <dbReference type="ChEBI" id="CHEBI:30616"/>
    </ligand>
</feature>
<keyword evidence="3 5" id="KW-0067">ATP-binding</keyword>
<dbReference type="InterPro" id="IPR036890">
    <property type="entry name" value="HATPase_C_sf"/>
</dbReference>
<reference evidence="8 9" key="1">
    <citation type="submission" date="2016-09" db="EMBL/GenBank/DDBJ databases">
        <title>Extensive genetic diversity and differential bi-allelic expression allows diatom success in the polar Southern Ocean.</title>
        <authorList>
            <consortium name="DOE Joint Genome Institute"/>
            <person name="Mock T."/>
            <person name="Otillar R.P."/>
            <person name="Strauss J."/>
            <person name="Dupont C."/>
            <person name="Frickenhaus S."/>
            <person name="Maumus F."/>
            <person name="Mcmullan M."/>
            <person name="Sanges R."/>
            <person name="Schmutz J."/>
            <person name="Toseland A."/>
            <person name="Valas R."/>
            <person name="Veluchamy A."/>
            <person name="Ward B.J."/>
            <person name="Allen A."/>
            <person name="Barry K."/>
            <person name="Falciatore A."/>
            <person name="Ferrante M."/>
            <person name="Fortunato A.E."/>
            <person name="Gloeckner G."/>
            <person name="Gruber A."/>
            <person name="Hipkin R."/>
            <person name="Janech M."/>
            <person name="Kroth P."/>
            <person name="Leese F."/>
            <person name="Lindquist E."/>
            <person name="Lyon B.R."/>
            <person name="Martin J."/>
            <person name="Mayer C."/>
            <person name="Parker M."/>
            <person name="Quesneville H."/>
            <person name="Raymond J."/>
            <person name="Uhlig C."/>
            <person name="Valentin K.U."/>
            <person name="Worden A.Z."/>
            <person name="Armbrust E.V."/>
            <person name="Bowler C."/>
            <person name="Green B."/>
            <person name="Moulton V."/>
            <person name="Van Oosterhout C."/>
            <person name="Grigoriev I."/>
        </authorList>
    </citation>
    <scope>NUCLEOTIDE SEQUENCE [LARGE SCALE GENOMIC DNA]</scope>
    <source>
        <strain evidence="8 9">CCMP1102</strain>
    </source>
</reference>
<proteinExistence type="inferred from homology"/>
<dbReference type="SUPFAM" id="SSF110942">
    <property type="entry name" value="HSP90 C-terminal domain"/>
    <property type="match status" value="1"/>
</dbReference>
<feature type="region of interest" description="Disordered" evidence="6">
    <location>
        <begin position="457"/>
        <end position="508"/>
    </location>
</feature>
<evidence type="ECO:0000256" key="2">
    <source>
        <dbReference type="ARBA" id="ARBA00022741"/>
    </source>
</evidence>